<feature type="compositionally biased region" description="Polar residues" evidence="1">
    <location>
        <begin position="1"/>
        <end position="17"/>
    </location>
</feature>
<evidence type="ECO:0000256" key="1">
    <source>
        <dbReference type="SAM" id="MobiDB-lite"/>
    </source>
</evidence>
<sequence>MIMDSSNTMDPKPSSGNAVKKSKSQVKRPRAKKPKKSKKSQPVEEPRGVDKGIGTTCPTLLTEFTLFPKLPIEIRRQIWRSTFESRKVSLQGGYVKVAPPDQPLPVNYPLEQPPNDFFVYGPPFPAPICQIPAAFVNRESRKETLIHYVRLYQDLHSPENDGTNLRYPGTIYFNPKIDTPLIYANKTQYAYNKMSLSCQRLLPSYNAKAVEIMNSVRRVDISFMGFTTSDRWSYDMDSCRDTLLRFENLEMIGIKDAILNFNINFFLGPNNTFNLNPNPNPGSAFNVQSFVHQYFSRSCNYPNANGNPVQVGYY</sequence>
<feature type="domain" description="2EXR" evidence="2">
    <location>
        <begin position="64"/>
        <end position="179"/>
    </location>
</feature>
<dbReference type="VEuPathDB" id="FungiDB:Bcin04g02550"/>
<dbReference type="OrthoDB" id="3473305at2759"/>
<feature type="compositionally biased region" description="Basic residues" evidence="1">
    <location>
        <begin position="20"/>
        <end position="39"/>
    </location>
</feature>
<dbReference type="AlphaFoldDB" id="A0A384JEM8"/>
<dbReference type="PANTHER" id="PTHR35910">
    <property type="entry name" value="2EXR DOMAIN-CONTAINING PROTEIN"/>
    <property type="match status" value="1"/>
</dbReference>
<dbReference type="InterPro" id="IPR045518">
    <property type="entry name" value="2EXR"/>
</dbReference>
<dbReference type="EMBL" id="CP009808">
    <property type="protein sequence ID" value="ATZ49058.1"/>
    <property type="molecule type" value="Genomic_DNA"/>
</dbReference>
<keyword evidence="4" id="KW-1185">Reference proteome</keyword>
<dbReference type="Proteomes" id="UP000001798">
    <property type="component" value="Chromosome 4"/>
</dbReference>
<reference evidence="3 4" key="2">
    <citation type="journal article" date="2012" name="Eukaryot. Cell">
        <title>Genome update of Botrytis cinerea strains B05.10 and T4.</title>
        <authorList>
            <person name="Staats M."/>
            <person name="van Kan J.A."/>
        </authorList>
    </citation>
    <scope>NUCLEOTIDE SEQUENCE [LARGE SCALE GENOMIC DNA]</scope>
    <source>
        <strain evidence="3 4">B05.10</strain>
    </source>
</reference>
<organism evidence="3 4">
    <name type="scientific">Botryotinia fuckeliana (strain B05.10)</name>
    <name type="common">Noble rot fungus</name>
    <name type="synonym">Botrytis cinerea</name>
    <dbReference type="NCBI Taxonomy" id="332648"/>
    <lineage>
        <taxon>Eukaryota</taxon>
        <taxon>Fungi</taxon>
        <taxon>Dikarya</taxon>
        <taxon>Ascomycota</taxon>
        <taxon>Pezizomycotina</taxon>
        <taxon>Leotiomycetes</taxon>
        <taxon>Helotiales</taxon>
        <taxon>Sclerotiniaceae</taxon>
        <taxon>Botrytis</taxon>
    </lineage>
</organism>
<feature type="compositionally biased region" description="Basic and acidic residues" evidence="1">
    <location>
        <begin position="41"/>
        <end position="50"/>
    </location>
</feature>
<dbReference type="PANTHER" id="PTHR35910:SF1">
    <property type="entry name" value="2EXR DOMAIN-CONTAINING PROTEIN"/>
    <property type="match status" value="1"/>
</dbReference>
<evidence type="ECO:0000313" key="4">
    <source>
        <dbReference type="Proteomes" id="UP000001798"/>
    </source>
</evidence>
<evidence type="ECO:0000259" key="2">
    <source>
        <dbReference type="Pfam" id="PF20150"/>
    </source>
</evidence>
<dbReference type="Pfam" id="PF20150">
    <property type="entry name" value="2EXR"/>
    <property type="match status" value="1"/>
</dbReference>
<dbReference type="KEGG" id="bfu:BCIN_04g02550"/>
<evidence type="ECO:0000313" key="3">
    <source>
        <dbReference type="EMBL" id="ATZ49058.1"/>
    </source>
</evidence>
<proteinExistence type="predicted"/>
<dbReference type="RefSeq" id="XP_024548239.1">
    <property type="nucleotide sequence ID" value="XM_024692464.1"/>
</dbReference>
<feature type="region of interest" description="Disordered" evidence="1">
    <location>
        <begin position="1"/>
        <end position="54"/>
    </location>
</feature>
<accession>A0A384JEM8</accession>
<name>A0A384JEM8_BOTFB</name>
<reference evidence="3 4" key="3">
    <citation type="journal article" date="2017" name="Mol. Plant Pathol.">
        <title>A gapless genome sequence of the fungus Botrytis cinerea.</title>
        <authorList>
            <person name="Van Kan J.A."/>
            <person name="Stassen J.H."/>
            <person name="Mosbach A."/>
            <person name="Van Der Lee T.A."/>
            <person name="Faino L."/>
            <person name="Farmer A.D."/>
            <person name="Papasotiriou D.G."/>
            <person name="Zhou S."/>
            <person name="Seidl M.F."/>
            <person name="Cottam E."/>
            <person name="Edel D."/>
            <person name="Hahn M."/>
            <person name="Schwartz D.C."/>
            <person name="Dietrich R.A."/>
            <person name="Widdison S."/>
            <person name="Scalliet G."/>
        </authorList>
    </citation>
    <scope>NUCLEOTIDE SEQUENCE [LARGE SCALE GENOMIC DNA]</scope>
    <source>
        <strain evidence="3 4">B05.10</strain>
    </source>
</reference>
<dbReference type="GeneID" id="5437804"/>
<reference evidence="3 4" key="1">
    <citation type="journal article" date="2011" name="PLoS Genet.">
        <title>Genomic analysis of the necrotrophic fungal pathogens Sclerotinia sclerotiorum and Botrytis cinerea.</title>
        <authorList>
            <person name="Amselem J."/>
            <person name="Cuomo C.A."/>
            <person name="van Kan J.A."/>
            <person name="Viaud M."/>
            <person name="Benito E.P."/>
            <person name="Couloux A."/>
            <person name="Coutinho P.M."/>
            <person name="de Vries R.P."/>
            <person name="Dyer P.S."/>
            <person name="Fillinger S."/>
            <person name="Fournier E."/>
            <person name="Gout L."/>
            <person name="Hahn M."/>
            <person name="Kohn L."/>
            <person name="Lapalu N."/>
            <person name="Plummer K.M."/>
            <person name="Pradier J.M."/>
            <person name="Quevillon E."/>
            <person name="Sharon A."/>
            <person name="Simon A."/>
            <person name="ten Have A."/>
            <person name="Tudzynski B."/>
            <person name="Tudzynski P."/>
            <person name="Wincker P."/>
            <person name="Andrew M."/>
            <person name="Anthouard V."/>
            <person name="Beever R.E."/>
            <person name="Beffa R."/>
            <person name="Benoit I."/>
            <person name="Bouzid O."/>
            <person name="Brault B."/>
            <person name="Chen Z."/>
            <person name="Choquer M."/>
            <person name="Collemare J."/>
            <person name="Cotton P."/>
            <person name="Danchin E.G."/>
            <person name="Da Silva C."/>
            <person name="Gautier A."/>
            <person name="Giraud C."/>
            <person name="Giraud T."/>
            <person name="Gonzalez C."/>
            <person name="Grossetete S."/>
            <person name="Guldener U."/>
            <person name="Henrissat B."/>
            <person name="Howlett B.J."/>
            <person name="Kodira C."/>
            <person name="Kretschmer M."/>
            <person name="Lappartient A."/>
            <person name="Leroch M."/>
            <person name="Levis C."/>
            <person name="Mauceli E."/>
            <person name="Neuveglise C."/>
            <person name="Oeser B."/>
            <person name="Pearson M."/>
            <person name="Poulain J."/>
            <person name="Poussereau N."/>
            <person name="Quesneville H."/>
            <person name="Rascle C."/>
            <person name="Schumacher J."/>
            <person name="Segurens B."/>
            <person name="Sexton A."/>
            <person name="Silva E."/>
            <person name="Sirven C."/>
            <person name="Soanes D.M."/>
            <person name="Talbot N.J."/>
            <person name="Templeton M."/>
            <person name="Yandava C."/>
            <person name="Yarden O."/>
            <person name="Zeng Q."/>
            <person name="Rollins J.A."/>
            <person name="Lebrun M.H."/>
            <person name="Dickman M."/>
        </authorList>
    </citation>
    <scope>NUCLEOTIDE SEQUENCE [LARGE SCALE GENOMIC DNA]</scope>
    <source>
        <strain evidence="3 4">B05.10</strain>
    </source>
</reference>
<protein>
    <recommendedName>
        <fullName evidence="2">2EXR domain-containing protein</fullName>
    </recommendedName>
</protein>
<gene>
    <name evidence="3" type="ORF">BCIN_04g02550</name>
</gene>